<sequence>MSPCRPFACTCQAGGRAERQTCCVGPWKRPRILRKEEGTWGSPPPHSTPPTPHCQHFQQTKTFAGTETIMRLWLRLHRRVLDHMNGKIVGEPGDLLTPFGSVLGNREEMREQHPVGEGAGKGPPAAQPARCGEICARTRQKILEEEAISSEAWCWHFRKEHYQESKGPRELCRHLHYLCRQWLQPETRTKAQMLDLLILEQFLAVLPLEMARWVRECGAETSSQAVALAEGFLLSQAEEEKQEELQIQQAQRPFLESVIEDPEGGRELLLRGISKEDPCCDTSGESRMMSMVFAGSSPFSSIFERAVGPSAQALVSFEEVTVYFSKEEWALLDPDQKALHREVMLENAGNVSFLGTSPLLCPQMLQRDISCSDVTNTFPNRASSLGQQEKVQGRLKKYYTNHTKRQQYQCRDVKKSYSRTVSIDQRINMGENLYRCMESGESFSNSSSLTSHKINHKVEKPYKCMECGKSFNQRSNLISHKRIHSKEKPYKCTECGKSFRKSSYLTCHKRIHTGEKPYKCMECGKSFSKKSSLTSHEIIHTEEKPYKCIECGESFSNSSSLASHKIIHTEEKPYECMECGKSFRWSSQLISHKRIHTGEKPYHCTECGKSFRWSGDFTSHKRIHTGEKPYKCVECGKIFRKSGSLTSHKSIHTGEKPYKCMECGKSFTQNGKLTSHKRVHTGEKPYKCMECGKSFSQSSHLISHKRSHSGEKPYKCMECGRSFMWNSQLTCHRSVHTGEKPYKCVVCGKSFSDISHLTSHQRIHTGEKPYKCVECEKCFSNSSSLSYHRRIHTGEKPYKCVECGKCFSQSSSLISHKRIHTGEKPYKCTECGKGFRENGSLRSHKLIHTGEKPYECMECGKSFSQSSSLTSHKKIHTGEKPYNP</sequence>
<evidence type="ECO:0000313" key="19">
    <source>
        <dbReference type="RefSeq" id="XP_025030791.1"/>
    </source>
</evidence>
<feature type="domain" description="C2H2-type" evidence="15">
    <location>
        <begin position="462"/>
        <end position="489"/>
    </location>
</feature>
<dbReference type="GO" id="GO:0031981">
    <property type="term" value="C:nuclear lumen"/>
    <property type="evidence" value="ECO:0007669"/>
    <property type="project" value="UniProtKB-ARBA"/>
</dbReference>
<dbReference type="InterPro" id="IPR036051">
    <property type="entry name" value="KRAB_dom_sf"/>
</dbReference>
<evidence type="ECO:0000259" key="16">
    <source>
        <dbReference type="PROSITE" id="PS50804"/>
    </source>
</evidence>
<evidence type="ECO:0000256" key="3">
    <source>
        <dbReference type="ARBA" id="ARBA00022499"/>
    </source>
</evidence>
<dbReference type="SMART" id="SM00431">
    <property type="entry name" value="SCAN"/>
    <property type="match status" value="1"/>
</dbReference>
<dbReference type="FunFam" id="3.30.160.60:FF:001498">
    <property type="entry name" value="Zinc finger protein 404"/>
    <property type="match status" value="1"/>
</dbReference>
<dbReference type="SUPFAM" id="SSF47353">
    <property type="entry name" value="Retrovirus capsid dimerization domain-like"/>
    <property type="match status" value="1"/>
</dbReference>
<evidence type="ECO:0000256" key="2">
    <source>
        <dbReference type="ARBA" id="ARBA00006991"/>
    </source>
</evidence>
<dbReference type="Proteomes" id="UP000695026">
    <property type="component" value="Unplaced"/>
</dbReference>
<dbReference type="FunFam" id="3.30.160.60:FF:001997">
    <property type="entry name" value="Uncharacterized protein"/>
    <property type="match status" value="1"/>
</dbReference>
<feature type="domain" description="C2H2-type" evidence="15">
    <location>
        <begin position="630"/>
        <end position="657"/>
    </location>
</feature>
<feature type="domain" description="C2H2-type" evidence="15">
    <location>
        <begin position="854"/>
        <end position="881"/>
    </location>
</feature>
<dbReference type="GO" id="GO:0000981">
    <property type="term" value="F:DNA-binding transcription factor activity, RNA polymerase II-specific"/>
    <property type="evidence" value="ECO:0007669"/>
    <property type="project" value="TreeGrafter"/>
</dbReference>
<dbReference type="Gene3D" id="3.30.160.60">
    <property type="entry name" value="Classic Zinc Finger"/>
    <property type="match status" value="16"/>
</dbReference>
<evidence type="ECO:0000313" key="18">
    <source>
        <dbReference type="Proteomes" id="UP000695026"/>
    </source>
</evidence>
<dbReference type="GeneID" id="103052086"/>
<evidence type="ECO:0000256" key="5">
    <source>
        <dbReference type="ARBA" id="ARBA00022737"/>
    </source>
</evidence>
<dbReference type="FunFam" id="1.10.4020.10:FF:000005">
    <property type="entry name" value="Uncharacterized protein"/>
    <property type="match status" value="1"/>
</dbReference>
<evidence type="ECO:0000256" key="11">
    <source>
        <dbReference type="ARBA" id="ARBA00023163"/>
    </source>
</evidence>
<dbReference type="Gene3D" id="6.10.140.140">
    <property type="match status" value="1"/>
</dbReference>
<feature type="domain" description="C2H2-type" evidence="15">
    <location>
        <begin position="602"/>
        <end position="629"/>
    </location>
</feature>
<feature type="domain" description="C2H2-type" evidence="15">
    <location>
        <begin position="798"/>
        <end position="825"/>
    </location>
</feature>
<dbReference type="InterPro" id="IPR036236">
    <property type="entry name" value="Znf_C2H2_sf"/>
</dbReference>
<dbReference type="FunFam" id="3.30.160.60:FF:001158">
    <property type="entry name" value="zinc finger protein 22"/>
    <property type="match status" value="1"/>
</dbReference>
<evidence type="ECO:0000256" key="10">
    <source>
        <dbReference type="ARBA" id="ARBA00023125"/>
    </source>
</evidence>
<feature type="domain" description="KRAB" evidence="17">
    <location>
        <begin position="315"/>
        <end position="404"/>
    </location>
</feature>
<evidence type="ECO:0000256" key="14">
    <source>
        <dbReference type="SAM" id="MobiDB-lite"/>
    </source>
</evidence>
<feature type="compositionally biased region" description="Pro residues" evidence="14">
    <location>
        <begin position="42"/>
        <end position="52"/>
    </location>
</feature>
<keyword evidence="12" id="KW-0539">Nucleus</keyword>
<dbReference type="FunFam" id="3.30.160.60:FF:002090">
    <property type="entry name" value="Zinc finger protein 473"/>
    <property type="match status" value="2"/>
</dbReference>
<keyword evidence="6 13" id="KW-0863">Zinc-finger</keyword>
<feature type="region of interest" description="Disordered" evidence="14">
    <location>
        <begin position="36"/>
        <end position="55"/>
    </location>
</feature>
<protein>
    <submittedName>
        <fullName evidence="19">Zinc finger protein 93-like</fullName>
    </submittedName>
</protein>
<dbReference type="FunFam" id="3.30.160.60:FF:002063">
    <property type="entry name" value="RB associated KRAB zinc finger"/>
    <property type="match status" value="1"/>
</dbReference>
<dbReference type="SUPFAM" id="SSF109640">
    <property type="entry name" value="KRAB domain (Kruppel-associated box)"/>
    <property type="match status" value="1"/>
</dbReference>
<evidence type="ECO:0000256" key="7">
    <source>
        <dbReference type="ARBA" id="ARBA00022833"/>
    </source>
</evidence>
<comment type="subcellular location">
    <subcellularLocation>
        <location evidence="1">Nucleus</location>
    </subcellularLocation>
</comment>
<dbReference type="PROSITE" id="PS50157">
    <property type="entry name" value="ZINC_FINGER_C2H2_2"/>
    <property type="match status" value="16"/>
</dbReference>
<proteinExistence type="inferred from homology"/>
<keyword evidence="5" id="KW-0677">Repeat</keyword>
<keyword evidence="10" id="KW-0238">DNA-binding</keyword>
<dbReference type="KEGG" id="pbi:103052086"/>
<evidence type="ECO:0000256" key="12">
    <source>
        <dbReference type="ARBA" id="ARBA00023242"/>
    </source>
</evidence>
<feature type="domain" description="C2H2-type" evidence="15">
    <location>
        <begin position="686"/>
        <end position="713"/>
    </location>
</feature>
<evidence type="ECO:0000256" key="1">
    <source>
        <dbReference type="ARBA" id="ARBA00004123"/>
    </source>
</evidence>
<dbReference type="PROSITE" id="PS50804">
    <property type="entry name" value="SCAN_BOX"/>
    <property type="match status" value="1"/>
</dbReference>
<dbReference type="InterPro" id="IPR003309">
    <property type="entry name" value="SCAN_dom"/>
</dbReference>
<organism evidence="18 19">
    <name type="scientific">Python bivittatus</name>
    <name type="common">Burmese python</name>
    <name type="synonym">Python molurus bivittatus</name>
    <dbReference type="NCBI Taxonomy" id="176946"/>
    <lineage>
        <taxon>Eukaryota</taxon>
        <taxon>Metazoa</taxon>
        <taxon>Chordata</taxon>
        <taxon>Craniata</taxon>
        <taxon>Vertebrata</taxon>
        <taxon>Euteleostomi</taxon>
        <taxon>Lepidosauria</taxon>
        <taxon>Squamata</taxon>
        <taxon>Bifurcata</taxon>
        <taxon>Unidentata</taxon>
        <taxon>Episquamata</taxon>
        <taxon>Toxicofera</taxon>
        <taxon>Serpentes</taxon>
        <taxon>Henophidia</taxon>
        <taxon>Pythonidae</taxon>
        <taxon>Python</taxon>
    </lineage>
</organism>
<dbReference type="FunFam" id="3.30.160.60:FF:000176">
    <property type="entry name" value="zinc finger protein 70"/>
    <property type="match status" value="1"/>
</dbReference>
<feature type="domain" description="C2H2-type" evidence="15">
    <location>
        <begin position="770"/>
        <end position="797"/>
    </location>
</feature>
<feature type="domain" description="C2H2-type" evidence="15">
    <location>
        <begin position="546"/>
        <end position="573"/>
    </location>
</feature>
<dbReference type="FunFam" id="3.30.160.60:FF:000478">
    <property type="entry name" value="Zinc finger protein 133"/>
    <property type="match status" value="1"/>
</dbReference>
<dbReference type="Pfam" id="PF00096">
    <property type="entry name" value="zf-C2H2"/>
    <property type="match status" value="14"/>
</dbReference>
<evidence type="ECO:0000256" key="4">
    <source>
        <dbReference type="ARBA" id="ARBA00022723"/>
    </source>
</evidence>
<dbReference type="OrthoDB" id="9411774at2759"/>
<keyword evidence="9" id="KW-0805">Transcription regulation</keyword>
<feature type="domain" description="C2H2-type" evidence="15">
    <location>
        <begin position="742"/>
        <end position="769"/>
    </location>
</feature>
<dbReference type="FunFam" id="3.30.160.60:FF:000990">
    <property type="entry name" value="zinc finger protein 629 isoform X2"/>
    <property type="match status" value="1"/>
</dbReference>
<feature type="domain" description="C2H2-type" evidence="15">
    <location>
        <begin position="434"/>
        <end position="461"/>
    </location>
</feature>
<evidence type="ECO:0000256" key="9">
    <source>
        <dbReference type="ARBA" id="ARBA00023015"/>
    </source>
</evidence>
<dbReference type="FunFam" id="3.30.160.60:FF:002343">
    <property type="entry name" value="Zinc finger protein 33A"/>
    <property type="match status" value="5"/>
</dbReference>
<dbReference type="SMART" id="SM00349">
    <property type="entry name" value="KRAB"/>
    <property type="match status" value="1"/>
</dbReference>
<feature type="domain" description="C2H2-type" evidence="15">
    <location>
        <begin position="490"/>
        <end position="517"/>
    </location>
</feature>
<accession>A0A9F5J6P2</accession>
<dbReference type="PROSITE" id="PS00028">
    <property type="entry name" value="ZINC_FINGER_C2H2_1"/>
    <property type="match status" value="15"/>
</dbReference>
<dbReference type="RefSeq" id="XP_025030791.1">
    <property type="nucleotide sequence ID" value="XM_025175023.1"/>
</dbReference>
<evidence type="ECO:0000259" key="17">
    <source>
        <dbReference type="PROSITE" id="PS50805"/>
    </source>
</evidence>
<dbReference type="Pfam" id="PF02023">
    <property type="entry name" value="SCAN"/>
    <property type="match status" value="1"/>
</dbReference>
<comment type="similarity">
    <text evidence="2">Belongs to the krueppel C2H2-type zinc-finger protein family.</text>
</comment>
<evidence type="ECO:0000256" key="6">
    <source>
        <dbReference type="ARBA" id="ARBA00022771"/>
    </source>
</evidence>
<feature type="domain" description="C2H2-type" evidence="15">
    <location>
        <begin position="518"/>
        <end position="545"/>
    </location>
</feature>
<keyword evidence="18" id="KW-1185">Reference proteome</keyword>
<dbReference type="CDD" id="cd07936">
    <property type="entry name" value="SCAN"/>
    <property type="match status" value="1"/>
</dbReference>
<feature type="domain" description="C2H2-type" evidence="15">
    <location>
        <begin position="658"/>
        <end position="685"/>
    </location>
</feature>
<dbReference type="PANTHER" id="PTHR24384:SF218">
    <property type="entry name" value="ZINC FINGER PROTEIN 502"/>
    <property type="match status" value="1"/>
</dbReference>
<keyword evidence="8" id="KW-0832">Ubl conjugation</keyword>
<dbReference type="CDD" id="cd07765">
    <property type="entry name" value="KRAB_A-box"/>
    <property type="match status" value="1"/>
</dbReference>
<dbReference type="AlphaFoldDB" id="A0A9F5J6P2"/>
<name>A0A9F5J6P2_PYTBI</name>
<gene>
    <name evidence="19" type="primary">LOC103052086</name>
</gene>
<dbReference type="GO" id="GO:0000978">
    <property type="term" value="F:RNA polymerase II cis-regulatory region sequence-specific DNA binding"/>
    <property type="evidence" value="ECO:0007669"/>
    <property type="project" value="TreeGrafter"/>
</dbReference>
<keyword evidence="7" id="KW-0862">Zinc</keyword>
<dbReference type="GO" id="GO:0008270">
    <property type="term" value="F:zinc ion binding"/>
    <property type="evidence" value="ECO:0007669"/>
    <property type="project" value="UniProtKB-KW"/>
</dbReference>
<dbReference type="PANTHER" id="PTHR24384">
    <property type="entry name" value="FINGER PUTATIVE TRANSCRIPTION FACTOR FAMILY-RELATED"/>
    <property type="match status" value="1"/>
</dbReference>
<evidence type="ECO:0000256" key="8">
    <source>
        <dbReference type="ARBA" id="ARBA00022843"/>
    </source>
</evidence>
<keyword evidence="11" id="KW-0804">Transcription</keyword>
<feature type="domain" description="C2H2-type" evidence="15">
    <location>
        <begin position="574"/>
        <end position="601"/>
    </location>
</feature>
<dbReference type="Pfam" id="PF01352">
    <property type="entry name" value="KRAB"/>
    <property type="match status" value="1"/>
</dbReference>
<dbReference type="Gene3D" id="1.10.4020.10">
    <property type="entry name" value="DNA breaking-rejoining enzymes"/>
    <property type="match status" value="1"/>
</dbReference>
<evidence type="ECO:0000259" key="15">
    <source>
        <dbReference type="PROSITE" id="PS50157"/>
    </source>
</evidence>
<reference evidence="19" key="1">
    <citation type="submission" date="2025-08" db="UniProtKB">
        <authorList>
            <consortium name="RefSeq"/>
        </authorList>
    </citation>
    <scope>IDENTIFICATION</scope>
    <source>
        <tissue evidence="19">Liver</tissue>
    </source>
</reference>
<feature type="domain" description="SCAN box" evidence="16">
    <location>
        <begin position="156"/>
        <end position="232"/>
    </location>
</feature>
<dbReference type="SMART" id="SM00355">
    <property type="entry name" value="ZnF_C2H2"/>
    <property type="match status" value="16"/>
</dbReference>
<dbReference type="PROSITE" id="PS50805">
    <property type="entry name" value="KRAB"/>
    <property type="match status" value="1"/>
</dbReference>
<evidence type="ECO:0000256" key="13">
    <source>
        <dbReference type="PROSITE-ProRule" id="PRU00042"/>
    </source>
</evidence>
<keyword evidence="4" id="KW-0479">Metal-binding</keyword>
<dbReference type="InterPro" id="IPR050752">
    <property type="entry name" value="C2H2-ZF_domain"/>
</dbReference>
<dbReference type="SUPFAM" id="SSF57667">
    <property type="entry name" value="beta-beta-alpha zinc fingers"/>
    <property type="match status" value="8"/>
</dbReference>
<keyword evidence="3" id="KW-1017">Isopeptide bond</keyword>
<dbReference type="InterPro" id="IPR013087">
    <property type="entry name" value="Znf_C2H2_type"/>
</dbReference>
<dbReference type="InterPro" id="IPR001909">
    <property type="entry name" value="KRAB"/>
</dbReference>
<dbReference type="InterPro" id="IPR038269">
    <property type="entry name" value="SCAN_sf"/>
</dbReference>
<feature type="domain" description="C2H2-type" evidence="15">
    <location>
        <begin position="826"/>
        <end position="853"/>
    </location>
</feature>
<feature type="domain" description="C2H2-type" evidence="15">
    <location>
        <begin position="714"/>
        <end position="741"/>
    </location>
</feature>
<dbReference type="FunFam" id="3.30.160.60:FF:000951">
    <property type="entry name" value="Zinc finger protein 8"/>
    <property type="match status" value="1"/>
</dbReference>